<sequence length="259" mass="28343">MTNTADGDQPAFDVKSRLWNTFQIFRARFGFFAGVGVAANLLTVALAYLLQQLITAGSDGGHAFRSPQSDEHFLIWLLLRPLVWSLNDPVGLIVGPFLSALFVMGAYDVQIRRPIDWSDYFRASLQQIVPLVSISFVVVLLVFTGAVMLIVPGLWLLGMFSVVIPAVVVDRAGFEALGRSRSLTKGYRWPIVGFIALVSLVALIETVIVMGLKWLLGVSTIFVMLQVILSGLTAAIGSIAAAVIHMRLREIKENLRLSA</sequence>
<evidence type="ECO:0000256" key="1">
    <source>
        <dbReference type="SAM" id="Phobius"/>
    </source>
</evidence>
<feature type="transmembrane region" description="Helical" evidence="1">
    <location>
        <begin position="221"/>
        <end position="244"/>
    </location>
</feature>
<evidence type="ECO:0000313" key="2">
    <source>
        <dbReference type="EMBL" id="KKN94484.1"/>
    </source>
</evidence>
<accession>A0A0F9US30</accession>
<feature type="transmembrane region" description="Helical" evidence="1">
    <location>
        <begin position="89"/>
        <end position="107"/>
    </location>
</feature>
<comment type="caution">
    <text evidence="2">The sequence shown here is derived from an EMBL/GenBank/DDBJ whole genome shotgun (WGS) entry which is preliminary data.</text>
</comment>
<keyword evidence="1" id="KW-0472">Membrane</keyword>
<reference evidence="2" key="1">
    <citation type="journal article" date="2015" name="Nature">
        <title>Complex archaea that bridge the gap between prokaryotes and eukaryotes.</title>
        <authorList>
            <person name="Spang A."/>
            <person name="Saw J.H."/>
            <person name="Jorgensen S.L."/>
            <person name="Zaremba-Niedzwiedzka K."/>
            <person name="Martijn J."/>
            <person name="Lind A.E."/>
            <person name="van Eijk R."/>
            <person name="Schleper C."/>
            <person name="Guy L."/>
            <person name="Ettema T.J."/>
        </authorList>
    </citation>
    <scope>NUCLEOTIDE SEQUENCE</scope>
</reference>
<organism evidence="2">
    <name type="scientific">marine sediment metagenome</name>
    <dbReference type="NCBI Taxonomy" id="412755"/>
    <lineage>
        <taxon>unclassified sequences</taxon>
        <taxon>metagenomes</taxon>
        <taxon>ecological metagenomes</taxon>
    </lineage>
</organism>
<proteinExistence type="predicted"/>
<protein>
    <recommendedName>
        <fullName evidence="3">Glycerophosphoryl diester phosphodiesterase membrane domain-containing protein</fullName>
    </recommendedName>
</protein>
<feature type="transmembrane region" description="Helical" evidence="1">
    <location>
        <begin position="189"/>
        <end position="215"/>
    </location>
</feature>
<dbReference type="AlphaFoldDB" id="A0A0F9US30"/>
<name>A0A0F9US30_9ZZZZ</name>
<feature type="transmembrane region" description="Helical" evidence="1">
    <location>
        <begin position="128"/>
        <end position="151"/>
    </location>
</feature>
<keyword evidence="1" id="KW-1133">Transmembrane helix</keyword>
<evidence type="ECO:0008006" key="3">
    <source>
        <dbReference type="Google" id="ProtNLM"/>
    </source>
</evidence>
<feature type="transmembrane region" description="Helical" evidence="1">
    <location>
        <begin position="157"/>
        <end position="177"/>
    </location>
</feature>
<keyword evidence="1" id="KW-0812">Transmembrane</keyword>
<feature type="transmembrane region" description="Helical" evidence="1">
    <location>
        <begin position="29"/>
        <end position="50"/>
    </location>
</feature>
<dbReference type="EMBL" id="LAZR01000078">
    <property type="protein sequence ID" value="KKN94484.1"/>
    <property type="molecule type" value="Genomic_DNA"/>
</dbReference>
<gene>
    <name evidence="2" type="ORF">LCGC14_0188330</name>
</gene>